<dbReference type="CDD" id="cd00170">
    <property type="entry name" value="SEC14"/>
    <property type="match status" value="1"/>
</dbReference>
<evidence type="ECO:0000259" key="1">
    <source>
        <dbReference type="PROSITE" id="PS50191"/>
    </source>
</evidence>
<dbReference type="SUPFAM" id="SSF52087">
    <property type="entry name" value="CRAL/TRIO domain"/>
    <property type="match status" value="1"/>
</dbReference>
<dbReference type="Pfam" id="PF00650">
    <property type="entry name" value="CRAL_TRIO"/>
    <property type="match status" value="1"/>
</dbReference>
<protein>
    <recommendedName>
        <fullName evidence="1">CRAL-TRIO domain-containing protein</fullName>
    </recommendedName>
</protein>
<name>A0AAD2FUN8_9STRA</name>
<dbReference type="PANTHER" id="PTHR10174">
    <property type="entry name" value="ALPHA-TOCOPHEROL TRANSFER PROTEIN-RELATED"/>
    <property type="match status" value="1"/>
</dbReference>
<dbReference type="Gene3D" id="3.40.525.10">
    <property type="entry name" value="CRAL-TRIO lipid binding domain"/>
    <property type="match status" value="1"/>
</dbReference>
<sequence length="261" mass="29721">MTVTDQQLNELLPAFKESLGSTADGIEDIHLQQFLRWKPNVQRATERFRAFCQWKKANPSLFDDSLRLTKDDELLRLIKSQVIVHPPGCTTNTGSPILIGRLRNNDMKDGRTVEGVCRMMFYNIDRMLEMPESCDEGITILHDLKGFSPSKNADLGIPKLLFSAIFGHFPIRIKNIYLLNAPFVFYAFFKALSTMFFPAKVKARCVFISKVDDLKDVMDTDLLLKDVGGKAELDLDRWIEANKKREQDGSLVTMTSIDPRA</sequence>
<keyword evidence="3" id="KW-1185">Reference proteome</keyword>
<dbReference type="EMBL" id="CAKOGP040001814">
    <property type="protein sequence ID" value="CAJ1952709.1"/>
    <property type="molecule type" value="Genomic_DNA"/>
</dbReference>
<reference evidence="2" key="1">
    <citation type="submission" date="2023-08" db="EMBL/GenBank/DDBJ databases">
        <authorList>
            <person name="Audoor S."/>
            <person name="Bilcke G."/>
        </authorList>
    </citation>
    <scope>NUCLEOTIDE SEQUENCE</scope>
</reference>
<comment type="caution">
    <text evidence="2">The sequence shown here is derived from an EMBL/GenBank/DDBJ whole genome shotgun (WGS) entry which is preliminary data.</text>
</comment>
<proteinExistence type="predicted"/>
<evidence type="ECO:0000313" key="2">
    <source>
        <dbReference type="EMBL" id="CAJ1952709.1"/>
    </source>
</evidence>
<dbReference type="AlphaFoldDB" id="A0AAD2FUN8"/>
<dbReference type="SMART" id="SM00516">
    <property type="entry name" value="SEC14"/>
    <property type="match status" value="1"/>
</dbReference>
<dbReference type="InterPro" id="IPR036865">
    <property type="entry name" value="CRAL-TRIO_dom_sf"/>
</dbReference>
<feature type="domain" description="CRAL-TRIO" evidence="1">
    <location>
        <begin position="71"/>
        <end position="235"/>
    </location>
</feature>
<organism evidence="2 3">
    <name type="scientific">Cylindrotheca closterium</name>
    <dbReference type="NCBI Taxonomy" id="2856"/>
    <lineage>
        <taxon>Eukaryota</taxon>
        <taxon>Sar</taxon>
        <taxon>Stramenopiles</taxon>
        <taxon>Ochrophyta</taxon>
        <taxon>Bacillariophyta</taxon>
        <taxon>Bacillariophyceae</taxon>
        <taxon>Bacillariophycidae</taxon>
        <taxon>Bacillariales</taxon>
        <taxon>Bacillariaceae</taxon>
        <taxon>Cylindrotheca</taxon>
    </lineage>
</organism>
<dbReference type="PANTHER" id="PTHR10174:SF229">
    <property type="entry name" value="CRAL-TRIO DOMAIN-CONTAINING PROTEIN"/>
    <property type="match status" value="1"/>
</dbReference>
<gene>
    <name evidence="2" type="ORF">CYCCA115_LOCUS13677</name>
</gene>
<dbReference type="PROSITE" id="PS50191">
    <property type="entry name" value="CRAL_TRIO"/>
    <property type="match status" value="1"/>
</dbReference>
<accession>A0AAD2FUN8</accession>
<dbReference type="Proteomes" id="UP001295423">
    <property type="component" value="Unassembled WGS sequence"/>
</dbReference>
<dbReference type="InterPro" id="IPR001251">
    <property type="entry name" value="CRAL-TRIO_dom"/>
</dbReference>
<evidence type="ECO:0000313" key="3">
    <source>
        <dbReference type="Proteomes" id="UP001295423"/>
    </source>
</evidence>